<dbReference type="EMBL" id="QQOH01000005">
    <property type="protein sequence ID" value="RDE18524.1"/>
    <property type="molecule type" value="Genomic_DNA"/>
</dbReference>
<evidence type="ECO:0000256" key="10">
    <source>
        <dbReference type="ARBA" id="ARBA00048975"/>
    </source>
</evidence>
<dbReference type="OrthoDB" id="9801642at2"/>
<evidence type="ECO:0000256" key="6">
    <source>
        <dbReference type="ARBA" id="ARBA00022556"/>
    </source>
</evidence>
<dbReference type="GO" id="GO:0008915">
    <property type="term" value="F:lipid-A-disaccharide synthase activity"/>
    <property type="evidence" value="ECO:0007669"/>
    <property type="project" value="UniProtKB-UniRule"/>
</dbReference>
<evidence type="ECO:0000256" key="2">
    <source>
        <dbReference type="ARBA" id="ARBA00007868"/>
    </source>
</evidence>
<dbReference type="GO" id="GO:0005543">
    <property type="term" value="F:phospholipid binding"/>
    <property type="evidence" value="ECO:0007669"/>
    <property type="project" value="TreeGrafter"/>
</dbReference>
<comment type="catalytic activity">
    <reaction evidence="10 11">
        <text>a lipid X + a UDP-2-N,3-O-bis[(3R)-3-hydroxyacyl]-alpha-D-glucosamine = a lipid A disaccharide + UDP + H(+)</text>
        <dbReference type="Rhea" id="RHEA:67828"/>
        <dbReference type="ChEBI" id="CHEBI:15378"/>
        <dbReference type="ChEBI" id="CHEBI:58223"/>
        <dbReference type="ChEBI" id="CHEBI:137748"/>
        <dbReference type="ChEBI" id="CHEBI:176338"/>
        <dbReference type="ChEBI" id="CHEBI:176343"/>
        <dbReference type="EC" id="2.4.1.182"/>
    </reaction>
</comment>
<dbReference type="InterPro" id="IPR003835">
    <property type="entry name" value="Glyco_trans_19"/>
</dbReference>
<dbReference type="Pfam" id="PF02684">
    <property type="entry name" value="LpxB"/>
    <property type="match status" value="1"/>
</dbReference>
<keyword evidence="8 11" id="KW-0808">Transferase</keyword>
<evidence type="ECO:0000313" key="12">
    <source>
        <dbReference type="EMBL" id="RDE18524.1"/>
    </source>
</evidence>
<evidence type="ECO:0000313" key="13">
    <source>
        <dbReference type="Proteomes" id="UP000253769"/>
    </source>
</evidence>
<protein>
    <recommendedName>
        <fullName evidence="4 11">Lipid-A-disaccharide synthase</fullName>
        <ecNumber evidence="3 11">2.4.1.182</ecNumber>
    </recommendedName>
</protein>
<name>A0A369WCV1_9GAMM</name>
<evidence type="ECO:0000256" key="7">
    <source>
        <dbReference type="ARBA" id="ARBA00022676"/>
    </source>
</evidence>
<keyword evidence="7 11" id="KW-0328">Glycosyltransferase</keyword>
<evidence type="ECO:0000256" key="1">
    <source>
        <dbReference type="ARBA" id="ARBA00002056"/>
    </source>
</evidence>
<evidence type="ECO:0000256" key="4">
    <source>
        <dbReference type="ARBA" id="ARBA00020902"/>
    </source>
</evidence>
<evidence type="ECO:0000256" key="11">
    <source>
        <dbReference type="HAMAP-Rule" id="MF_00392"/>
    </source>
</evidence>
<dbReference type="RefSeq" id="WP_114697103.1">
    <property type="nucleotide sequence ID" value="NZ_QQOH01000005.1"/>
</dbReference>
<dbReference type="Gene3D" id="3.40.50.2000">
    <property type="entry name" value="Glycogen Phosphorylase B"/>
    <property type="match status" value="1"/>
</dbReference>
<keyword evidence="6 11" id="KW-0441">Lipid A biosynthesis</keyword>
<evidence type="ECO:0000256" key="8">
    <source>
        <dbReference type="ARBA" id="ARBA00022679"/>
    </source>
</evidence>
<evidence type="ECO:0000256" key="3">
    <source>
        <dbReference type="ARBA" id="ARBA00012687"/>
    </source>
</evidence>
<dbReference type="HAMAP" id="MF_00392">
    <property type="entry name" value="LpxB"/>
    <property type="match status" value="1"/>
</dbReference>
<dbReference type="PANTHER" id="PTHR30372:SF4">
    <property type="entry name" value="LIPID-A-DISACCHARIDE SYNTHASE, MITOCHONDRIAL-RELATED"/>
    <property type="match status" value="1"/>
</dbReference>
<comment type="pathway">
    <text evidence="11">Bacterial outer membrane biogenesis; LPS lipid A biosynthesis.</text>
</comment>
<comment type="similarity">
    <text evidence="2 11">Belongs to the LpxB family.</text>
</comment>
<comment type="caution">
    <text evidence="12">The sequence shown here is derived from an EMBL/GenBank/DDBJ whole genome shotgun (WGS) entry which is preliminary data.</text>
</comment>
<dbReference type="PANTHER" id="PTHR30372">
    <property type="entry name" value="LIPID-A-DISACCHARIDE SYNTHASE"/>
    <property type="match status" value="1"/>
</dbReference>
<comment type="function">
    <text evidence="1 11">Condensation of UDP-2,3-diacylglucosamine and 2,3-diacylglucosamine-1-phosphate to form lipid A disaccharide, a precursor of lipid A, a phosphorylated glycolipid that anchors the lipopolysaccharide to the outer membrane of the cell.</text>
</comment>
<dbReference type="Proteomes" id="UP000253769">
    <property type="component" value="Unassembled WGS sequence"/>
</dbReference>
<dbReference type="CDD" id="cd01635">
    <property type="entry name" value="Glycosyltransferase_GTB-type"/>
    <property type="match status" value="1"/>
</dbReference>
<dbReference type="EC" id="2.4.1.182" evidence="3 11"/>
<dbReference type="GO" id="GO:0016020">
    <property type="term" value="C:membrane"/>
    <property type="evidence" value="ECO:0007669"/>
    <property type="project" value="GOC"/>
</dbReference>
<evidence type="ECO:0000256" key="9">
    <source>
        <dbReference type="ARBA" id="ARBA00023098"/>
    </source>
</evidence>
<gene>
    <name evidence="11" type="primary">lpxB</name>
    <name evidence="12" type="ORF">DV711_17950</name>
</gene>
<accession>A0A369WCV1</accession>
<keyword evidence="13" id="KW-1185">Reference proteome</keyword>
<dbReference type="SUPFAM" id="SSF53756">
    <property type="entry name" value="UDP-Glycosyltransferase/glycogen phosphorylase"/>
    <property type="match status" value="1"/>
</dbReference>
<dbReference type="UniPathway" id="UPA00973"/>
<organism evidence="12 13">
    <name type="scientific">Motiliproteus coralliicola</name>
    <dbReference type="NCBI Taxonomy" id="2283196"/>
    <lineage>
        <taxon>Bacteria</taxon>
        <taxon>Pseudomonadati</taxon>
        <taxon>Pseudomonadota</taxon>
        <taxon>Gammaproteobacteria</taxon>
        <taxon>Oceanospirillales</taxon>
        <taxon>Oceanospirillaceae</taxon>
        <taxon>Motiliproteus</taxon>
    </lineage>
</organism>
<dbReference type="GO" id="GO:0009245">
    <property type="term" value="P:lipid A biosynthetic process"/>
    <property type="evidence" value="ECO:0007669"/>
    <property type="project" value="UniProtKB-UniRule"/>
</dbReference>
<keyword evidence="9 11" id="KW-0443">Lipid metabolism</keyword>
<dbReference type="AlphaFoldDB" id="A0A369WCV1"/>
<sequence>MRIAIVAGEASGDILGAGLVKALQSLSPEPITFEGIAGPLMQAQGVQSRFPMDRLSVMGLVEVLGRLRELLGIRKQLIENWLQDPPDLFIGIDAPDFNLTLEQKLHEAGIPTVHYVSPSVWAWRQKRVQKIARATDLMLCLLPFEAAFYDKSGVDARFVGHTLADELPLEPDKEAARDALGLDRAKRYVALLPGSRAGEVERLAPLFLEAAQRCLEPQPDLEFIIPSANDSRHQQLEQLLQQHSLPVHLTRGQSQQVMLAADVVLLASGTAALECMLLKTPMVVSYRVAPLSYMILSRMVKVPYVSLPNLLADRMLVPELIQQQATAPALAEALLKQLDDPQDQRDSFYELHQQLRLDASESSAKAVLELLEKKGKLTLS</sequence>
<reference evidence="12 13" key="1">
    <citation type="submission" date="2018-07" db="EMBL/GenBank/DDBJ databases">
        <title>Motiliproteus coralliicola sp. nov., a bacterium isolated from Coral.</title>
        <authorList>
            <person name="Wang G."/>
        </authorList>
    </citation>
    <scope>NUCLEOTIDE SEQUENCE [LARGE SCALE GENOMIC DNA]</scope>
    <source>
        <strain evidence="12 13">C34</strain>
    </source>
</reference>
<keyword evidence="5 11" id="KW-0444">Lipid biosynthesis</keyword>
<proteinExistence type="inferred from homology"/>
<evidence type="ECO:0000256" key="5">
    <source>
        <dbReference type="ARBA" id="ARBA00022516"/>
    </source>
</evidence>
<dbReference type="NCBIfam" id="TIGR00215">
    <property type="entry name" value="lpxB"/>
    <property type="match status" value="1"/>
</dbReference>